<proteinExistence type="predicted"/>
<keyword evidence="2" id="KW-1185">Reference proteome</keyword>
<dbReference type="EMBL" id="CM042012">
    <property type="protein sequence ID" value="KAI3752795.1"/>
    <property type="molecule type" value="Genomic_DNA"/>
</dbReference>
<comment type="caution">
    <text evidence="1">The sequence shown here is derived from an EMBL/GenBank/DDBJ whole genome shotgun (WGS) entry which is preliminary data.</text>
</comment>
<protein>
    <submittedName>
        <fullName evidence="1">Uncharacterized protein</fullName>
    </submittedName>
</protein>
<name>A0ACB9E260_CICIN</name>
<reference evidence="2" key="1">
    <citation type="journal article" date="2022" name="Mol. Ecol. Resour.">
        <title>The genomes of chicory, endive, great burdock and yacon provide insights into Asteraceae palaeo-polyploidization history and plant inulin production.</title>
        <authorList>
            <person name="Fan W."/>
            <person name="Wang S."/>
            <person name="Wang H."/>
            <person name="Wang A."/>
            <person name="Jiang F."/>
            <person name="Liu H."/>
            <person name="Zhao H."/>
            <person name="Xu D."/>
            <person name="Zhang Y."/>
        </authorList>
    </citation>
    <scope>NUCLEOTIDE SEQUENCE [LARGE SCALE GENOMIC DNA]</scope>
    <source>
        <strain evidence="2">cv. Punajuju</strain>
    </source>
</reference>
<gene>
    <name evidence="1" type="ORF">L2E82_24832</name>
</gene>
<reference evidence="1 2" key="2">
    <citation type="journal article" date="2022" name="Mol. Ecol. Resour.">
        <title>The genomes of chicory, endive, great burdock and yacon provide insights into Asteraceae paleo-polyploidization history and plant inulin production.</title>
        <authorList>
            <person name="Fan W."/>
            <person name="Wang S."/>
            <person name="Wang H."/>
            <person name="Wang A."/>
            <person name="Jiang F."/>
            <person name="Liu H."/>
            <person name="Zhao H."/>
            <person name="Xu D."/>
            <person name="Zhang Y."/>
        </authorList>
    </citation>
    <scope>NUCLEOTIDE SEQUENCE [LARGE SCALE GENOMIC DNA]</scope>
    <source>
        <strain evidence="2">cv. Punajuju</strain>
        <tissue evidence="1">Leaves</tissue>
    </source>
</reference>
<dbReference type="Proteomes" id="UP001055811">
    <property type="component" value="Linkage Group LG04"/>
</dbReference>
<accession>A0ACB9E260</accession>
<organism evidence="1 2">
    <name type="scientific">Cichorium intybus</name>
    <name type="common">Chicory</name>
    <dbReference type="NCBI Taxonomy" id="13427"/>
    <lineage>
        <taxon>Eukaryota</taxon>
        <taxon>Viridiplantae</taxon>
        <taxon>Streptophyta</taxon>
        <taxon>Embryophyta</taxon>
        <taxon>Tracheophyta</taxon>
        <taxon>Spermatophyta</taxon>
        <taxon>Magnoliopsida</taxon>
        <taxon>eudicotyledons</taxon>
        <taxon>Gunneridae</taxon>
        <taxon>Pentapetalae</taxon>
        <taxon>asterids</taxon>
        <taxon>campanulids</taxon>
        <taxon>Asterales</taxon>
        <taxon>Asteraceae</taxon>
        <taxon>Cichorioideae</taxon>
        <taxon>Cichorieae</taxon>
        <taxon>Cichoriinae</taxon>
        <taxon>Cichorium</taxon>
    </lineage>
</organism>
<sequence length="108" mass="12556">MAVIPSQDKCVYPNFSTPKSFLWSTPFSVIYVRIMMNDEAKKCDGKNNVRLLKEVSYMEKFFRFVTNLVDSMDGFTLTKQQRAKMELGVDEPELVSDAYQRMRIGCIH</sequence>
<evidence type="ECO:0000313" key="2">
    <source>
        <dbReference type="Proteomes" id="UP001055811"/>
    </source>
</evidence>
<evidence type="ECO:0000313" key="1">
    <source>
        <dbReference type="EMBL" id="KAI3752795.1"/>
    </source>
</evidence>